<evidence type="ECO:0000259" key="6">
    <source>
        <dbReference type="PROSITE" id="PS50026"/>
    </source>
</evidence>
<evidence type="ECO:0000256" key="5">
    <source>
        <dbReference type="PROSITE-ProRule" id="PRU00076"/>
    </source>
</evidence>
<dbReference type="PROSITE" id="PS00010">
    <property type="entry name" value="ASX_HYDROXYL"/>
    <property type="match status" value="1"/>
</dbReference>
<dbReference type="InterPro" id="IPR024731">
    <property type="entry name" value="NELL2-like_EGF"/>
</dbReference>
<dbReference type="InterPro" id="IPR018097">
    <property type="entry name" value="EGF_Ca-bd_CS"/>
</dbReference>
<dbReference type="CDD" id="cd00054">
    <property type="entry name" value="EGF_CA"/>
    <property type="match status" value="1"/>
</dbReference>
<dbReference type="InterPro" id="IPR049883">
    <property type="entry name" value="NOTCH1_EGF-like"/>
</dbReference>
<dbReference type="Gene3D" id="2.10.25.10">
    <property type="entry name" value="Laminin"/>
    <property type="match status" value="2"/>
</dbReference>
<dbReference type="InterPro" id="IPR000152">
    <property type="entry name" value="EGF-type_Asp/Asn_hydroxyl_site"/>
</dbReference>
<proteinExistence type="predicted"/>
<dbReference type="GO" id="GO:0005509">
    <property type="term" value="F:calcium ion binding"/>
    <property type="evidence" value="ECO:0007669"/>
    <property type="project" value="InterPro"/>
</dbReference>
<reference evidence="7" key="1">
    <citation type="submission" date="2014-11" db="EMBL/GenBank/DDBJ databases">
        <authorList>
            <person name="Otto D Thomas"/>
            <person name="Naeem Raeece"/>
        </authorList>
    </citation>
    <scope>NUCLEOTIDE SEQUENCE</scope>
</reference>
<keyword evidence="3" id="KW-0677">Repeat</keyword>
<dbReference type="PANTHER" id="PTHR24039">
    <property type="entry name" value="FIBRILLIN-RELATED"/>
    <property type="match status" value="1"/>
</dbReference>
<dbReference type="EMBL" id="CDMZ01002267">
    <property type="protein sequence ID" value="CEM41587.1"/>
    <property type="molecule type" value="Genomic_DNA"/>
</dbReference>
<keyword evidence="4" id="KW-1015">Disulfide bond</keyword>
<keyword evidence="2" id="KW-0732">Signal</keyword>
<dbReference type="Pfam" id="PF07645">
    <property type="entry name" value="EGF_CA"/>
    <property type="match status" value="1"/>
</dbReference>
<dbReference type="InterPro" id="IPR001881">
    <property type="entry name" value="EGF-like_Ca-bd_dom"/>
</dbReference>
<dbReference type="SUPFAM" id="SSF57184">
    <property type="entry name" value="Growth factor receptor domain"/>
    <property type="match status" value="1"/>
</dbReference>
<dbReference type="SMART" id="SM00179">
    <property type="entry name" value="EGF_CA"/>
    <property type="match status" value="1"/>
</dbReference>
<dbReference type="VEuPathDB" id="CryptoDB:Cvel_26129"/>
<evidence type="ECO:0000256" key="3">
    <source>
        <dbReference type="ARBA" id="ARBA00022737"/>
    </source>
</evidence>
<evidence type="ECO:0000256" key="1">
    <source>
        <dbReference type="ARBA" id="ARBA00022536"/>
    </source>
</evidence>
<accession>A0A0G4HC17</accession>
<feature type="domain" description="EGF-like" evidence="6">
    <location>
        <begin position="16"/>
        <end position="57"/>
    </location>
</feature>
<protein>
    <recommendedName>
        <fullName evidence="6">EGF-like domain-containing protein</fullName>
    </recommendedName>
</protein>
<dbReference type="PROSITE" id="PS01187">
    <property type="entry name" value="EGF_CA"/>
    <property type="match status" value="1"/>
</dbReference>
<evidence type="ECO:0000313" key="7">
    <source>
        <dbReference type="EMBL" id="CEM41587.1"/>
    </source>
</evidence>
<name>A0A0G4HC17_9ALVE</name>
<dbReference type="PANTHER" id="PTHR24039:SF58">
    <property type="entry name" value="EGF-LIKE DOMAIN-CONTAINING PROTEIN"/>
    <property type="match status" value="1"/>
</dbReference>
<comment type="caution">
    <text evidence="5">Lacks conserved residue(s) required for the propagation of feature annotation.</text>
</comment>
<gene>
    <name evidence="7" type="ORF">Cvel_26129</name>
</gene>
<keyword evidence="1 5" id="KW-0245">EGF-like domain</keyword>
<evidence type="ECO:0000256" key="4">
    <source>
        <dbReference type="ARBA" id="ARBA00023157"/>
    </source>
</evidence>
<evidence type="ECO:0000256" key="2">
    <source>
        <dbReference type="ARBA" id="ARBA00022729"/>
    </source>
</evidence>
<dbReference type="PROSITE" id="PS50026">
    <property type="entry name" value="EGF_3"/>
    <property type="match status" value="1"/>
</dbReference>
<organism evidence="7">
    <name type="scientific">Chromera velia CCMP2878</name>
    <dbReference type="NCBI Taxonomy" id="1169474"/>
    <lineage>
        <taxon>Eukaryota</taxon>
        <taxon>Sar</taxon>
        <taxon>Alveolata</taxon>
        <taxon>Colpodellida</taxon>
        <taxon>Chromeraceae</taxon>
        <taxon>Chromera</taxon>
    </lineage>
</organism>
<dbReference type="FunFam" id="2.10.25.10:FF:000038">
    <property type="entry name" value="Fibrillin 2"/>
    <property type="match status" value="2"/>
</dbReference>
<dbReference type="InterPro" id="IPR009030">
    <property type="entry name" value="Growth_fac_rcpt_cys_sf"/>
</dbReference>
<dbReference type="InterPro" id="IPR000742">
    <property type="entry name" value="EGF"/>
</dbReference>
<dbReference type="Pfam" id="PF12947">
    <property type="entry name" value="EGF_3"/>
    <property type="match status" value="1"/>
</dbReference>
<dbReference type="AlphaFoldDB" id="A0A0G4HC17"/>
<dbReference type="PROSITE" id="PS01186">
    <property type="entry name" value="EGF_2"/>
    <property type="match status" value="1"/>
</dbReference>
<sequence>MLSDFAYLLGSPAGNELDECAAAVHNCHSLANCTDTPGSFICACNSGFGGNGVTVCGVPIPPADIGRGDHLSFTWTKDEESDVLYNGHLTIYKDYGGEVCPGEYRVYANDWWGNTGNTTVYYECLLSSLFDGSTEGWPWASALSNINEVSSSAESAEHIILKTPCYITLAGYAWQSRSDLSEFQNPSAMNVSGSNSTDGPWTTLHSFDGVSDWTLGAVKKWATDVVTGPFRFFRFTVRRVQYTTATYASGAMATLYAASITELDECAVGVYNCDIRATCSNTNGSFTYAYNSGFAGDGLAYGIQIPPADIGRGDSDALTWSKDTVKLYNGFVTMYTNYGGAVCPGEYSIFSSHDWYRSFQNKTINLWEYLPSALFDGSPTGSP</sequence>